<keyword evidence="1" id="KW-0812">Transmembrane</keyword>
<evidence type="ECO:0000313" key="3">
    <source>
        <dbReference type="Proteomes" id="UP000658258"/>
    </source>
</evidence>
<dbReference type="InterPro" id="IPR025250">
    <property type="entry name" value="DUF4199"/>
</dbReference>
<keyword evidence="1" id="KW-0472">Membrane</keyword>
<name>A0ABQ3I832_9BACT</name>
<dbReference type="Proteomes" id="UP000658258">
    <property type="component" value="Unassembled WGS sequence"/>
</dbReference>
<keyword evidence="1" id="KW-1133">Transmembrane helix</keyword>
<feature type="transmembrane region" description="Helical" evidence="1">
    <location>
        <begin position="142"/>
        <end position="163"/>
    </location>
</feature>
<feature type="transmembrane region" description="Helical" evidence="1">
    <location>
        <begin position="7"/>
        <end position="28"/>
    </location>
</feature>
<sequence length="172" mass="18767">MKNLIIKFGLIGGLLMVGFGFVSVALVGTAEGGYALGEIIGYASILVAMLLIIVAQLNYRKEQGGLLSFSEAFKIGLGISSIGGLAFGLYNAVYVLWIDPDFMRNYFAYTENIQITDPSFEAKYQVHLDSYGFFASTFGQSLLMFLTVFLIGFVISIIGGLLLQRKQTLKTT</sequence>
<dbReference type="Pfam" id="PF13858">
    <property type="entry name" value="DUF4199"/>
    <property type="match status" value="1"/>
</dbReference>
<evidence type="ECO:0000313" key="2">
    <source>
        <dbReference type="EMBL" id="GHE59525.1"/>
    </source>
</evidence>
<dbReference type="EMBL" id="BNAG01000002">
    <property type="protein sequence ID" value="GHE59525.1"/>
    <property type="molecule type" value="Genomic_DNA"/>
</dbReference>
<evidence type="ECO:0000256" key="1">
    <source>
        <dbReference type="SAM" id="Phobius"/>
    </source>
</evidence>
<feature type="transmembrane region" description="Helical" evidence="1">
    <location>
        <begin position="34"/>
        <end position="54"/>
    </location>
</feature>
<organism evidence="2 3">
    <name type="scientific">Roseivirga thermotolerans</name>
    <dbReference type="NCBI Taxonomy" id="1758176"/>
    <lineage>
        <taxon>Bacteria</taxon>
        <taxon>Pseudomonadati</taxon>
        <taxon>Bacteroidota</taxon>
        <taxon>Cytophagia</taxon>
        <taxon>Cytophagales</taxon>
        <taxon>Roseivirgaceae</taxon>
        <taxon>Roseivirga</taxon>
    </lineage>
</organism>
<keyword evidence="3" id="KW-1185">Reference proteome</keyword>
<proteinExistence type="predicted"/>
<dbReference type="RefSeq" id="WP_189629402.1">
    <property type="nucleotide sequence ID" value="NZ_BNAG01000002.1"/>
</dbReference>
<accession>A0ABQ3I832</accession>
<gene>
    <name evidence="2" type="ORF">GCM10011340_12790</name>
</gene>
<comment type="caution">
    <text evidence="2">The sequence shown here is derived from an EMBL/GenBank/DDBJ whole genome shotgun (WGS) entry which is preliminary data.</text>
</comment>
<protein>
    <recommendedName>
        <fullName evidence="4">DUF4199 domain-containing protein</fullName>
    </recommendedName>
</protein>
<evidence type="ECO:0008006" key="4">
    <source>
        <dbReference type="Google" id="ProtNLM"/>
    </source>
</evidence>
<feature type="transmembrane region" description="Helical" evidence="1">
    <location>
        <begin position="75"/>
        <end position="97"/>
    </location>
</feature>
<reference evidence="3" key="1">
    <citation type="journal article" date="2019" name="Int. J. Syst. Evol. Microbiol.">
        <title>The Global Catalogue of Microorganisms (GCM) 10K type strain sequencing project: providing services to taxonomists for standard genome sequencing and annotation.</title>
        <authorList>
            <consortium name="The Broad Institute Genomics Platform"/>
            <consortium name="The Broad Institute Genome Sequencing Center for Infectious Disease"/>
            <person name="Wu L."/>
            <person name="Ma J."/>
        </authorList>
    </citation>
    <scope>NUCLEOTIDE SEQUENCE [LARGE SCALE GENOMIC DNA]</scope>
    <source>
        <strain evidence="3">CGMCC 1.15111</strain>
    </source>
</reference>